<dbReference type="Pfam" id="PF20033">
    <property type="entry name" value="DUF6438"/>
    <property type="match status" value="1"/>
</dbReference>
<name>A0A0M8MM62_9FLAO</name>
<reference evidence="2 3" key="1">
    <citation type="submission" date="2015-08" db="EMBL/GenBank/DDBJ databases">
        <title>Whole genome sequence of Flavobacterium akiainvivens IK-1T, from decaying Wikstroemia oahuensis, an endemic Hawaiian shrub.</title>
        <authorList>
            <person name="Wan X."/>
            <person name="Hou S."/>
            <person name="Saito J."/>
            <person name="Donachie S."/>
        </authorList>
    </citation>
    <scope>NUCLEOTIDE SEQUENCE [LARGE SCALE GENOMIC DNA]</scope>
    <source>
        <strain evidence="2 3">IK-1</strain>
    </source>
</reference>
<evidence type="ECO:0000313" key="3">
    <source>
        <dbReference type="Proteomes" id="UP000037755"/>
    </source>
</evidence>
<feature type="domain" description="DUF6438" evidence="1">
    <location>
        <begin position="176"/>
        <end position="292"/>
    </location>
</feature>
<evidence type="ECO:0000313" key="2">
    <source>
        <dbReference type="EMBL" id="KOS08388.1"/>
    </source>
</evidence>
<proteinExistence type="predicted"/>
<accession>A0A0M8MM62</accession>
<comment type="caution">
    <text evidence="2">The sequence shown here is derived from an EMBL/GenBank/DDBJ whole genome shotgun (WGS) entry which is preliminary data.</text>
</comment>
<sequence length="307" mass="35145">MDSLQTNAQIEQYIGRHDTLYHKFILKRVQDITCISCDSALKNLATRLKVNYSYIKADLDNNGYTDLVVTGVNRTYTSANTHPDMLVEWSRDFNAFVLMNFGAGNVKLHDLTDGLWYGLVPKVETINSQPTLVVYKPPMKKGITGPGKPETRTVLRYAFGDFVEYNSAPPVFSIEEIEYATTGCMGECPIFKLSMEQNSKATFKAEYYNYTKPWQQGELLNGTYKTTLKEADYTQIKTLLNYLDFPHLQDNYNVSWTDDQSAVLKITYNGGKVKTITDYGVQGTYGLRYLHRILYALRLNQDWNQVK</sequence>
<dbReference type="Proteomes" id="UP000037755">
    <property type="component" value="Unassembled WGS sequence"/>
</dbReference>
<evidence type="ECO:0000259" key="1">
    <source>
        <dbReference type="Pfam" id="PF20033"/>
    </source>
</evidence>
<dbReference type="STRING" id="1202724.AM493_16470"/>
<dbReference type="PATRIC" id="fig|1202724.3.peg.3420"/>
<protein>
    <recommendedName>
        <fullName evidence="1">DUF6438 domain-containing protein</fullName>
    </recommendedName>
</protein>
<dbReference type="AlphaFoldDB" id="A0A0M8MM62"/>
<dbReference type="EMBL" id="LIYD01000005">
    <property type="protein sequence ID" value="KOS08388.1"/>
    <property type="molecule type" value="Genomic_DNA"/>
</dbReference>
<organism evidence="2 3">
    <name type="scientific">Flavobacterium akiainvivens</name>
    <dbReference type="NCBI Taxonomy" id="1202724"/>
    <lineage>
        <taxon>Bacteria</taxon>
        <taxon>Pseudomonadati</taxon>
        <taxon>Bacteroidota</taxon>
        <taxon>Flavobacteriia</taxon>
        <taxon>Flavobacteriales</taxon>
        <taxon>Flavobacteriaceae</taxon>
        <taxon>Flavobacterium</taxon>
    </lineage>
</organism>
<dbReference type="InterPro" id="IPR045497">
    <property type="entry name" value="DUF6438"/>
</dbReference>
<keyword evidence="3" id="KW-1185">Reference proteome</keyword>
<gene>
    <name evidence="2" type="ORF">AM493_16470</name>
</gene>